<protein>
    <recommendedName>
        <fullName evidence="3">4Fe-4S Wbl-type domain-containing protein</fullName>
    </recommendedName>
</protein>
<proteinExistence type="predicted"/>
<feature type="region of interest" description="Disordered" evidence="1">
    <location>
        <begin position="223"/>
        <end position="245"/>
    </location>
</feature>
<evidence type="ECO:0000256" key="1">
    <source>
        <dbReference type="SAM" id="MobiDB-lite"/>
    </source>
</evidence>
<dbReference type="AlphaFoldDB" id="Q06GE6"/>
<feature type="region of interest" description="Disordered" evidence="1">
    <location>
        <begin position="1"/>
        <end position="34"/>
    </location>
</feature>
<geneLocation type="plasmid" evidence="2">
    <name>pNSL1</name>
</geneLocation>
<keyword evidence="2" id="KW-0614">Plasmid</keyword>
<dbReference type="EMBL" id="DQ888171">
    <property type="protein sequence ID" value="ABI79365.1"/>
    <property type="molecule type" value="Genomic_DNA"/>
</dbReference>
<evidence type="ECO:0008006" key="3">
    <source>
        <dbReference type="Google" id="ProtNLM"/>
    </source>
</evidence>
<sequence>MNTLVGTGPLRLVTARPAPLRQGTRSAPSSSKDPRHILARHLPNMTETACSTCHFVYSKEQPLCPPVAEALRKMATSAPTKSLSNYSTTRLRAMQREHCGTGRCRRCGFVYTPSVRLCPTSRRIALELETRFKAPISEIKAGKGLCSGKGTAWTVTGNESAPWRQAVAACAQCPLLAQCATELERRLSSGEKISDQILAGRLFSTQGAEIDIEGFDKYADRRGVKTKGRNSRARRRAAGCTATAPMPTASDQLTLFGSAAA</sequence>
<organism evidence="2">
    <name type="scientific">Rhodococcus sp. NS1</name>
    <dbReference type="NCBI Taxonomy" id="402236"/>
    <lineage>
        <taxon>Bacteria</taxon>
        <taxon>Bacillati</taxon>
        <taxon>Actinomycetota</taxon>
        <taxon>Actinomycetes</taxon>
        <taxon>Mycobacteriales</taxon>
        <taxon>Nocardiaceae</taxon>
        <taxon>Rhodococcus</taxon>
    </lineage>
</organism>
<gene>
    <name evidence="2" type="ORF">PNSL1.037</name>
</gene>
<evidence type="ECO:0000313" key="2">
    <source>
        <dbReference type="EMBL" id="ABI79365.1"/>
    </source>
</evidence>
<feature type="compositionally biased region" description="Basic residues" evidence="1">
    <location>
        <begin position="224"/>
        <end position="237"/>
    </location>
</feature>
<accession>Q06GE6</accession>
<reference evidence="2" key="1">
    <citation type="submission" date="2006-08" db="EMBL/GenBank/DDBJ databases">
        <title>The complete nucleotide sequence of Nocardia linear plasmid pNSL1.</title>
        <authorList>
            <person name="Zhu Y."/>
            <person name="Xu M."/>
            <person name="Qin Z."/>
        </authorList>
    </citation>
    <scope>NUCLEOTIDE SEQUENCE</scope>
    <source>
        <strain evidence="2">NS1</strain>
        <plasmid evidence="2">pNSL1</plasmid>
    </source>
</reference>
<name>Q06GE6_9NOCA</name>